<comment type="caution">
    <text evidence="1">The sequence shown here is derived from an EMBL/GenBank/DDBJ whole genome shotgun (WGS) entry which is preliminary data.</text>
</comment>
<accession>A0ABQ9IM73</accession>
<evidence type="ECO:0000313" key="1">
    <source>
        <dbReference type="EMBL" id="KAJ8897280.1"/>
    </source>
</evidence>
<proteinExistence type="predicted"/>
<protein>
    <submittedName>
        <fullName evidence="1">Uncharacterized protein</fullName>
    </submittedName>
</protein>
<organism evidence="1 2">
    <name type="scientific">Dryococelus australis</name>
    <dbReference type="NCBI Taxonomy" id="614101"/>
    <lineage>
        <taxon>Eukaryota</taxon>
        <taxon>Metazoa</taxon>
        <taxon>Ecdysozoa</taxon>
        <taxon>Arthropoda</taxon>
        <taxon>Hexapoda</taxon>
        <taxon>Insecta</taxon>
        <taxon>Pterygota</taxon>
        <taxon>Neoptera</taxon>
        <taxon>Polyneoptera</taxon>
        <taxon>Phasmatodea</taxon>
        <taxon>Verophasmatodea</taxon>
        <taxon>Anareolatae</taxon>
        <taxon>Phasmatidae</taxon>
        <taxon>Eurycanthinae</taxon>
        <taxon>Dryococelus</taxon>
    </lineage>
</organism>
<keyword evidence="2" id="KW-1185">Reference proteome</keyword>
<name>A0ABQ9IM73_9NEOP</name>
<sequence>MKLFRGIPPSYSSKIIGLFNYHLSRALCVTENTIDVPMAYLHNFLRKLSASKSVYTTRVTSKENKMDNLFHVHDGITQ</sequence>
<gene>
    <name evidence="1" type="ORF">PR048_002626</name>
</gene>
<dbReference type="Proteomes" id="UP001159363">
    <property type="component" value="Chromosome 1"/>
</dbReference>
<reference evidence="1 2" key="1">
    <citation type="submission" date="2023-02" db="EMBL/GenBank/DDBJ databases">
        <title>LHISI_Scaffold_Assembly.</title>
        <authorList>
            <person name="Stuart O.P."/>
            <person name="Cleave R."/>
            <person name="Magrath M.J.L."/>
            <person name="Mikheyev A.S."/>
        </authorList>
    </citation>
    <scope>NUCLEOTIDE SEQUENCE [LARGE SCALE GENOMIC DNA]</scope>
    <source>
        <strain evidence="1">Daus_M_001</strain>
        <tissue evidence="1">Leg muscle</tissue>
    </source>
</reference>
<dbReference type="EMBL" id="JARBHB010000001">
    <property type="protein sequence ID" value="KAJ8897280.1"/>
    <property type="molecule type" value="Genomic_DNA"/>
</dbReference>
<evidence type="ECO:0000313" key="2">
    <source>
        <dbReference type="Proteomes" id="UP001159363"/>
    </source>
</evidence>